<dbReference type="Pfam" id="PF04392">
    <property type="entry name" value="ABC_sub_bind"/>
    <property type="match status" value="1"/>
</dbReference>
<evidence type="ECO:0000313" key="3">
    <source>
        <dbReference type="Proteomes" id="UP000031433"/>
    </source>
</evidence>
<protein>
    <submittedName>
        <fullName evidence="2">ABC transporter substrate-binding protein</fullName>
    </submittedName>
</protein>
<dbReference type="EMBL" id="JXBL01000001">
    <property type="protein sequence ID" value="KIE42736.1"/>
    <property type="molecule type" value="Genomic_DNA"/>
</dbReference>
<dbReference type="PANTHER" id="PTHR35271">
    <property type="entry name" value="ABC TRANSPORTER, SUBSTRATE-BINDING LIPOPROTEIN-RELATED"/>
    <property type="match status" value="1"/>
</dbReference>
<dbReference type="CDD" id="cd06325">
    <property type="entry name" value="PBP1_ABC_unchar_transporter"/>
    <property type="match status" value="1"/>
</dbReference>
<dbReference type="AlphaFoldDB" id="A0A0C1QX23"/>
<gene>
    <name evidence="2" type="ORF">SE37_08870</name>
</gene>
<keyword evidence="3" id="KW-1185">Reference proteome</keyword>
<name>A0A0C1QX23_9BACT</name>
<dbReference type="RefSeq" id="WP_039645574.1">
    <property type="nucleotide sequence ID" value="NZ_JXBL01000001.1"/>
</dbReference>
<comment type="caution">
    <text evidence="2">The sequence shown here is derived from an EMBL/GenBank/DDBJ whole genome shotgun (WGS) entry which is preliminary data.</text>
</comment>
<dbReference type="Gene3D" id="3.40.50.2300">
    <property type="match status" value="2"/>
</dbReference>
<organism evidence="2 3">
    <name type="scientific">Geobacter soli</name>
    <dbReference type="NCBI Taxonomy" id="1510391"/>
    <lineage>
        <taxon>Bacteria</taxon>
        <taxon>Pseudomonadati</taxon>
        <taxon>Thermodesulfobacteriota</taxon>
        <taxon>Desulfuromonadia</taxon>
        <taxon>Geobacterales</taxon>
        <taxon>Geobacteraceae</taxon>
        <taxon>Geobacter</taxon>
    </lineage>
</organism>
<dbReference type="PANTHER" id="PTHR35271:SF1">
    <property type="entry name" value="ABC TRANSPORTER, SUBSTRATE-BINDING LIPOPROTEIN"/>
    <property type="match status" value="1"/>
</dbReference>
<keyword evidence="1" id="KW-0732">Signal</keyword>
<feature type="signal peptide" evidence="1">
    <location>
        <begin position="1"/>
        <end position="25"/>
    </location>
</feature>
<dbReference type="Proteomes" id="UP000031433">
    <property type="component" value="Unassembled WGS sequence"/>
</dbReference>
<sequence length="320" mass="33914">MAFRKPFIALACMLCLCCGASSAFAAGKLVAAVLTSDMERYRDAYRSFLKALAARGYEEGAVEVVTQTPNPDPISWANSVRKFDAIKPDLLVTFGAPATLAAKQETSGIPVVFVDVYGPVETGISRSMSQTGGSLCGVSSKVPVATLIRAMGDIRPIRVLGVLYNTREAGSILQLKEVKRVAAQQGFAVVEANVPSAAGLDTALTYLLGRADCLFVSESSVIGKGFDRIVRKATDARVAVISLTPGSSERGALVSLEISPTEQGQLAADYASKILSGRRPGEFPVYTPRKVDLVLNMGVARTLDLHVPFKALSAATRVIK</sequence>
<feature type="chain" id="PRO_5002137105" evidence="1">
    <location>
        <begin position="26"/>
        <end position="320"/>
    </location>
</feature>
<evidence type="ECO:0000313" key="2">
    <source>
        <dbReference type="EMBL" id="KIE42736.1"/>
    </source>
</evidence>
<accession>A0A0C1QX23</accession>
<proteinExistence type="predicted"/>
<evidence type="ECO:0000256" key="1">
    <source>
        <dbReference type="SAM" id="SignalP"/>
    </source>
</evidence>
<reference evidence="2 3" key="1">
    <citation type="submission" date="2015-01" db="EMBL/GenBank/DDBJ databases">
        <title>Genome sequence of the anaerobic bacterium Geobacter soli GSS01, a dissimilatory Fe(III) reducer from soil.</title>
        <authorList>
            <person name="Yang G."/>
            <person name="Zhou S."/>
        </authorList>
    </citation>
    <scope>NUCLEOTIDE SEQUENCE [LARGE SCALE GENOMIC DNA]</scope>
    <source>
        <strain evidence="2 3">GSS01</strain>
    </source>
</reference>
<dbReference type="InterPro" id="IPR007487">
    <property type="entry name" value="ABC_transpt-TYRBP-like"/>
</dbReference>